<comment type="catalytic activity">
    <reaction evidence="6">
        <text>a 2'-deoxyadenosine in DNA + S-adenosyl-L-methionine = an N(6)-methyl-2'-deoxyadenosine in DNA + S-adenosyl-L-homocysteine + H(+)</text>
        <dbReference type="Rhea" id="RHEA:15197"/>
        <dbReference type="Rhea" id="RHEA-COMP:12418"/>
        <dbReference type="Rhea" id="RHEA-COMP:12419"/>
        <dbReference type="ChEBI" id="CHEBI:15378"/>
        <dbReference type="ChEBI" id="CHEBI:57856"/>
        <dbReference type="ChEBI" id="CHEBI:59789"/>
        <dbReference type="ChEBI" id="CHEBI:90615"/>
        <dbReference type="ChEBI" id="CHEBI:90616"/>
        <dbReference type="EC" id="2.1.1.72"/>
    </reaction>
</comment>
<keyword evidence="3" id="KW-0808">Transferase</keyword>
<evidence type="ECO:0000256" key="4">
    <source>
        <dbReference type="ARBA" id="ARBA00022691"/>
    </source>
</evidence>
<feature type="domain" description="DNA methylase adenine-specific" evidence="8">
    <location>
        <begin position="107"/>
        <end position="212"/>
    </location>
</feature>
<evidence type="ECO:0000256" key="7">
    <source>
        <dbReference type="SAM" id="MobiDB-lite"/>
    </source>
</evidence>
<sequence>MGSDARLVRGAAQKELVKAFESLCGRHGRWEVWADWIVMCACSISNAVDRVHREKREETYLTLCKKYTEAEMQTMGEMFGMVVAALDENPDQDLLGEIFMTLGLGNEHNGQFFTPYDVCRAMSALTIGDIAAQVERQGWVSVADPACGAGALLVAFANECRRQKVNYQQSVLCVAQDIDFTVGLMCYIQLSLLGCAGYVVIGDTLAHPSTAHDRRGLIPRDEGNVWYTPMYFHAIWHWRRALARVDMMCKASQGPEEHQNLPAPEEPPERPCKGGNGESRKNAEDDLKRRPQPPDFGANEYGQLTLF</sequence>
<dbReference type="GO" id="GO:0032259">
    <property type="term" value="P:methylation"/>
    <property type="evidence" value="ECO:0007669"/>
    <property type="project" value="UniProtKB-KW"/>
</dbReference>
<dbReference type="SUPFAM" id="SSF53335">
    <property type="entry name" value="S-adenosyl-L-methionine-dependent methyltransferases"/>
    <property type="match status" value="1"/>
</dbReference>
<gene>
    <name evidence="9" type="ORF">H9811_06005</name>
</gene>
<evidence type="ECO:0000259" key="8">
    <source>
        <dbReference type="Pfam" id="PF02384"/>
    </source>
</evidence>
<dbReference type="EC" id="2.1.1.72" evidence="1"/>
<dbReference type="GO" id="GO:0003677">
    <property type="term" value="F:DNA binding"/>
    <property type="evidence" value="ECO:0007669"/>
    <property type="project" value="InterPro"/>
</dbReference>
<dbReference type="EMBL" id="DXBP01000038">
    <property type="protein sequence ID" value="HIZ42096.1"/>
    <property type="molecule type" value="Genomic_DNA"/>
</dbReference>
<proteinExistence type="predicted"/>
<reference evidence="9" key="1">
    <citation type="journal article" date="2021" name="PeerJ">
        <title>Extensive microbial diversity within the chicken gut microbiome revealed by metagenomics and culture.</title>
        <authorList>
            <person name="Gilroy R."/>
            <person name="Ravi A."/>
            <person name="Getino M."/>
            <person name="Pursley I."/>
            <person name="Horton D.L."/>
            <person name="Alikhan N.F."/>
            <person name="Baker D."/>
            <person name="Gharbi K."/>
            <person name="Hall N."/>
            <person name="Watson M."/>
            <person name="Adriaenssens E.M."/>
            <person name="Foster-Nyarko E."/>
            <person name="Jarju S."/>
            <person name="Secka A."/>
            <person name="Antonio M."/>
            <person name="Oren A."/>
            <person name="Chaudhuri R.R."/>
            <person name="La Ragione R."/>
            <person name="Hildebrand F."/>
            <person name="Pallen M.J."/>
        </authorList>
    </citation>
    <scope>NUCLEOTIDE SEQUENCE</scope>
    <source>
        <strain evidence="9">ChiSxjej1B13-11774</strain>
    </source>
</reference>
<dbReference type="GO" id="GO:0008170">
    <property type="term" value="F:N-methyltransferase activity"/>
    <property type="evidence" value="ECO:0007669"/>
    <property type="project" value="InterPro"/>
</dbReference>
<evidence type="ECO:0000256" key="2">
    <source>
        <dbReference type="ARBA" id="ARBA00022603"/>
    </source>
</evidence>
<dbReference type="AlphaFoldDB" id="A0A9D2J9Z4"/>
<accession>A0A9D2J9Z4</accession>
<dbReference type="PRINTS" id="PR00507">
    <property type="entry name" value="N12N6MTFRASE"/>
</dbReference>
<dbReference type="GO" id="GO:0009007">
    <property type="term" value="F:site-specific DNA-methyltransferase (adenine-specific) activity"/>
    <property type="evidence" value="ECO:0007669"/>
    <property type="project" value="UniProtKB-EC"/>
</dbReference>
<dbReference type="InterPro" id="IPR003356">
    <property type="entry name" value="DNA_methylase_A-5"/>
</dbReference>
<feature type="region of interest" description="Disordered" evidence="7">
    <location>
        <begin position="253"/>
        <end position="307"/>
    </location>
</feature>
<dbReference type="Gene3D" id="3.40.50.150">
    <property type="entry name" value="Vaccinia Virus protein VP39"/>
    <property type="match status" value="1"/>
</dbReference>
<keyword evidence="4" id="KW-0949">S-adenosyl-L-methionine</keyword>
<comment type="caution">
    <text evidence="9">The sequence shown here is derived from an EMBL/GenBank/DDBJ whole genome shotgun (WGS) entry which is preliminary data.</text>
</comment>
<organism evidence="9 10">
    <name type="scientific">Candidatus Gemmiger excrementigallinarum</name>
    <dbReference type="NCBI Taxonomy" id="2838609"/>
    <lineage>
        <taxon>Bacteria</taxon>
        <taxon>Bacillati</taxon>
        <taxon>Bacillota</taxon>
        <taxon>Clostridia</taxon>
        <taxon>Eubacteriales</taxon>
        <taxon>Gemmiger</taxon>
    </lineage>
</organism>
<dbReference type="InterPro" id="IPR029063">
    <property type="entry name" value="SAM-dependent_MTases_sf"/>
</dbReference>
<name>A0A9D2J9Z4_9FIRM</name>
<dbReference type="GO" id="GO:0009307">
    <property type="term" value="P:DNA restriction-modification system"/>
    <property type="evidence" value="ECO:0007669"/>
    <property type="project" value="UniProtKB-KW"/>
</dbReference>
<reference evidence="9" key="2">
    <citation type="submission" date="2021-04" db="EMBL/GenBank/DDBJ databases">
        <authorList>
            <person name="Gilroy R."/>
        </authorList>
    </citation>
    <scope>NUCLEOTIDE SEQUENCE</scope>
    <source>
        <strain evidence="9">ChiSxjej1B13-11774</strain>
    </source>
</reference>
<dbReference type="InterPro" id="IPR051537">
    <property type="entry name" value="DNA_Adenine_Mtase"/>
</dbReference>
<feature type="compositionally biased region" description="Basic and acidic residues" evidence="7">
    <location>
        <begin position="267"/>
        <end position="289"/>
    </location>
</feature>
<evidence type="ECO:0000313" key="9">
    <source>
        <dbReference type="EMBL" id="HIZ42096.1"/>
    </source>
</evidence>
<evidence type="ECO:0000313" key="10">
    <source>
        <dbReference type="Proteomes" id="UP000824048"/>
    </source>
</evidence>
<keyword evidence="2 9" id="KW-0489">Methyltransferase</keyword>
<evidence type="ECO:0000256" key="1">
    <source>
        <dbReference type="ARBA" id="ARBA00011900"/>
    </source>
</evidence>
<protein>
    <recommendedName>
        <fullName evidence="1">site-specific DNA-methyltransferase (adenine-specific)</fullName>
        <ecNumber evidence="1">2.1.1.72</ecNumber>
    </recommendedName>
</protein>
<evidence type="ECO:0000256" key="6">
    <source>
        <dbReference type="ARBA" id="ARBA00047942"/>
    </source>
</evidence>
<dbReference type="Proteomes" id="UP000824048">
    <property type="component" value="Unassembled WGS sequence"/>
</dbReference>
<dbReference type="PANTHER" id="PTHR42933:SF1">
    <property type="entry name" value="SITE-SPECIFIC DNA-METHYLTRANSFERASE (ADENINE-SPECIFIC)"/>
    <property type="match status" value="1"/>
</dbReference>
<evidence type="ECO:0000256" key="5">
    <source>
        <dbReference type="ARBA" id="ARBA00022747"/>
    </source>
</evidence>
<dbReference type="PANTHER" id="PTHR42933">
    <property type="entry name" value="SLR6095 PROTEIN"/>
    <property type="match status" value="1"/>
</dbReference>
<evidence type="ECO:0000256" key="3">
    <source>
        <dbReference type="ARBA" id="ARBA00022679"/>
    </source>
</evidence>
<dbReference type="Pfam" id="PF02384">
    <property type="entry name" value="N6_Mtase"/>
    <property type="match status" value="1"/>
</dbReference>
<keyword evidence="5" id="KW-0680">Restriction system</keyword>